<dbReference type="Proteomes" id="UP001305414">
    <property type="component" value="Unassembled WGS sequence"/>
</dbReference>
<accession>A0AAN7UEY5</accession>
<evidence type="ECO:0000313" key="1">
    <source>
        <dbReference type="EMBL" id="KAK5626928.1"/>
    </source>
</evidence>
<dbReference type="EMBL" id="JAWHQM010000004">
    <property type="protein sequence ID" value="KAK5626928.1"/>
    <property type="molecule type" value="Genomic_DNA"/>
</dbReference>
<protein>
    <submittedName>
        <fullName evidence="1">Uncharacterized protein</fullName>
    </submittedName>
</protein>
<evidence type="ECO:0000313" key="2">
    <source>
        <dbReference type="Proteomes" id="UP001305414"/>
    </source>
</evidence>
<comment type="caution">
    <text evidence="1">The sequence shown here is derived from an EMBL/GenBank/DDBJ whole genome shotgun (WGS) entry which is preliminary data.</text>
</comment>
<gene>
    <name evidence="1" type="ORF">RRF57_002643</name>
</gene>
<sequence>MPEDGVATLPTMVELVNGYRLVELEPDCCMVALLLPEVKGNVMTLETSLDSDVNAVRAVPFPPADPGPCVLAPNIVELPMGVVNEAVPLIMDVIVFDSGKVVAAVEFVNGYGVDTEVVSMPDVRPLDEEPVIIPVGGEIVADM</sequence>
<keyword evidence="2" id="KW-1185">Reference proteome</keyword>
<proteinExistence type="predicted"/>
<name>A0AAN7UEY5_9PEZI</name>
<reference evidence="1 2" key="1">
    <citation type="submission" date="2023-10" db="EMBL/GenBank/DDBJ databases">
        <title>Draft genome sequence of Xylaria bambusicola isolate GMP-LS, the root and basal stem rot pathogen of sugarcane in Indonesia.</title>
        <authorList>
            <person name="Selvaraj P."/>
            <person name="Muralishankar V."/>
            <person name="Muruganantham S."/>
            <person name="Sp S."/>
            <person name="Haryani S."/>
            <person name="Lau K.J.X."/>
            <person name="Naqvi N.I."/>
        </authorList>
    </citation>
    <scope>NUCLEOTIDE SEQUENCE [LARGE SCALE GENOMIC DNA]</scope>
    <source>
        <strain evidence="1">GMP-LS</strain>
    </source>
</reference>
<dbReference type="AlphaFoldDB" id="A0AAN7UEY5"/>
<organism evidence="1 2">
    <name type="scientific">Xylaria bambusicola</name>
    <dbReference type="NCBI Taxonomy" id="326684"/>
    <lineage>
        <taxon>Eukaryota</taxon>
        <taxon>Fungi</taxon>
        <taxon>Dikarya</taxon>
        <taxon>Ascomycota</taxon>
        <taxon>Pezizomycotina</taxon>
        <taxon>Sordariomycetes</taxon>
        <taxon>Xylariomycetidae</taxon>
        <taxon>Xylariales</taxon>
        <taxon>Xylariaceae</taxon>
        <taxon>Xylaria</taxon>
    </lineage>
</organism>